<feature type="transmembrane region" description="Helical" evidence="1">
    <location>
        <begin position="65"/>
        <end position="86"/>
    </location>
</feature>
<dbReference type="STRING" id="218851.A0A2G5EKJ5"/>
<sequence length="163" mass="18369">MVSKATMYWRSIVSQRSTTNVTVPTTRRMFATTAHFVGSQAQQQQLNASATKANSKWRGLMRGQFVPVYVALGLIILQFSIGFHAVKQQLVHSPTVRVSKKRREIIPEVEDPDYVVDEASKFLNNSFFRKVAHVQEFADKDPAVPDSIRKDVYAKAPTAETLN</sequence>
<keyword evidence="3" id="KW-1185">Reference proteome</keyword>
<reference evidence="2 3" key="1">
    <citation type="submission" date="2017-09" db="EMBL/GenBank/DDBJ databases">
        <title>WGS assembly of Aquilegia coerulea Goldsmith.</title>
        <authorList>
            <person name="Hodges S."/>
            <person name="Kramer E."/>
            <person name="Nordborg M."/>
            <person name="Tomkins J."/>
            <person name="Borevitz J."/>
            <person name="Derieg N."/>
            <person name="Yan J."/>
            <person name="Mihaltcheva S."/>
            <person name="Hayes R.D."/>
            <person name="Rokhsar D."/>
        </authorList>
    </citation>
    <scope>NUCLEOTIDE SEQUENCE [LARGE SCALE GENOMIC DNA]</scope>
    <source>
        <strain evidence="3">cv. Goldsmith</strain>
    </source>
</reference>
<dbReference type="PANTHER" id="PTHR33919:SF11">
    <property type="entry name" value="EXPRESSED PROTEIN"/>
    <property type="match status" value="1"/>
</dbReference>
<name>A0A2G5EKJ5_AQUCA</name>
<dbReference type="Proteomes" id="UP000230069">
    <property type="component" value="Unassembled WGS sequence"/>
</dbReference>
<evidence type="ECO:0000313" key="2">
    <source>
        <dbReference type="EMBL" id="PIA56263.1"/>
    </source>
</evidence>
<dbReference type="InParanoid" id="A0A2G5EKJ5"/>
<dbReference type="AlphaFoldDB" id="A0A2G5EKJ5"/>
<dbReference type="EMBL" id="KZ305024">
    <property type="protein sequence ID" value="PIA56263.1"/>
    <property type="molecule type" value="Genomic_DNA"/>
</dbReference>
<evidence type="ECO:0000256" key="1">
    <source>
        <dbReference type="SAM" id="Phobius"/>
    </source>
</evidence>
<keyword evidence="1" id="KW-0812">Transmembrane</keyword>
<keyword evidence="1" id="KW-1133">Transmembrane helix</keyword>
<proteinExistence type="predicted"/>
<protein>
    <submittedName>
        <fullName evidence="2">Uncharacterized protein</fullName>
    </submittedName>
</protein>
<dbReference type="PANTHER" id="PTHR33919">
    <property type="entry name" value="OS09G0127700 PROTEIN"/>
    <property type="match status" value="1"/>
</dbReference>
<evidence type="ECO:0000313" key="3">
    <source>
        <dbReference type="Proteomes" id="UP000230069"/>
    </source>
</evidence>
<gene>
    <name evidence="2" type="ORF">AQUCO_00700537v1</name>
</gene>
<dbReference type="OrthoDB" id="2013913at2759"/>
<organism evidence="2 3">
    <name type="scientific">Aquilegia coerulea</name>
    <name type="common">Rocky mountain columbine</name>
    <dbReference type="NCBI Taxonomy" id="218851"/>
    <lineage>
        <taxon>Eukaryota</taxon>
        <taxon>Viridiplantae</taxon>
        <taxon>Streptophyta</taxon>
        <taxon>Embryophyta</taxon>
        <taxon>Tracheophyta</taxon>
        <taxon>Spermatophyta</taxon>
        <taxon>Magnoliopsida</taxon>
        <taxon>Ranunculales</taxon>
        <taxon>Ranunculaceae</taxon>
        <taxon>Thalictroideae</taxon>
        <taxon>Aquilegia</taxon>
    </lineage>
</organism>
<accession>A0A2G5EKJ5</accession>
<keyword evidence="1" id="KW-0472">Membrane</keyword>